<organism evidence="1 2">
    <name type="scientific">Colletotrichum kahawae</name>
    <name type="common">Coffee berry disease fungus</name>
    <dbReference type="NCBI Taxonomy" id="34407"/>
    <lineage>
        <taxon>Eukaryota</taxon>
        <taxon>Fungi</taxon>
        <taxon>Dikarya</taxon>
        <taxon>Ascomycota</taxon>
        <taxon>Pezizomycotina</taxon>
        <taxon>Sordariomycetes</taxon>
        <taxon>Hypocreomycetidae</taxon>
        <taxon>Glomerellales</taxon>
        <taxon>Glomerellaceae</taxon>
        <taxon>Colletotrichum</taxon>
        <taxon>Colletotrichum gloeosporioides species complex</taxon>
    </lineage>
</organism>
<comment type="caution">
    <text evidence="1">The sequence shown here is derived from an EMBL/GenBank/DDBJ whole genome shotgun (WGS) entry which is preliminary data.</text>
</comment>
<proteinExistence type="predicted"/>
<dbReference type="AlphaFoldDB" id="A0AAD9YIU7"/>
<reference evidence="1" key="1">
    <citation type="submission" date="2023-02" db="EMBL/GenBank/DDBJ databases">
        <title>Colletotrichum kahawae CIFC_Que2 genome sequencing and assembly.</title>
        <authorList>
            <person name="Baroncelli R."/>
        </authorList>
    </citation>
    <scope>NUCLEOTIDE SEQUENCE</scope>
    <source>
        <strain evidence="1">CIFC_Que2</strain>
    </source>
</reference>
<dbReference type="EMBL" id="VYYT01000126">
    <property type="protein sequence ID" value="KAK2765849.1"/>
    <property type="molecule type" value="Genomic_DNA"/>
</dbReference>
<keyword evidence="2" id="KW-1185">Reference proteome</keyword>
<accession>A0AAD9YIU7</accession>
<gene>
    <name evidence="1" type="ORF">CKAH01_15529</name>
</gene>
<protein>
    <submittedName>
        <fullName evidence="1">Uncharacterized protein</fullName>
    </submittedName>
</protein>
<dbReference type="Proteomes" id="UP001281614">
    <property type="component" value="Unassembled WGS sequence"/>
</dbReference>
<evidence type="ECO:0000313" key="2">
    <source>
        <dbReference type="Proteomes" id="UP001281614"/>
    </source>
</evidence>
<evidence type="ECO:0000313" key="1">
    <source>
        <dbReference type="EMBL" id="KAK2765849.1"/>
    </source>
</evidence>
<sequence>MEETFGHCPGLTVGMEPADEAAPKIEAVLPDPIAPHQLRGRELPIPAVTVIDLKALLYPPNRTNAASAPDWQKQQTEDL</sequence>
<name>A0AAD9YIU7_COLKA</name>